<reference evidence="2 3" key="1">
    <citation type="submission" date="2018-07" db="EMBL/GenBank/DDBJ databases">
        <title>A high quality draft genome assembly of the barn swallow (H. rustica rustica).</title>
        <authorList>
            <person name="Formenti G."/>
            <person name="Chiara M."/>
            <person name="Poveda L."/>
            <person name="Francoijs K.-J."/>
            <person name="Bonisoli-Alquati A."/>
            <person name="Canova L."/>
            <person name="Gianfranceschi L."/>
            <person name="Horner D.S."/>
            <person name="Saino N."/>
        </authorList>
    </citation>
    <scope>NUCLEOTIDE SEQUENCE [LARGE SCALE GENOMIC DNA]</scope>
    <source>
        <strain evidence="2">Chelidonia</strain>
        <tissue evidence="2">Blood</tissue>
    </source>
</reference>
<organism evidence="2 3">
    <name type="scientific">Hirundo rustica rustica</name>
    <dbReference type="NCBI Taxonomy" id="333673"/>
    <lineage>
        <taxon>Eukaryota</taxon>
        <taxon>Metazoa</taxon>
        <taxon>Chordata</taxon>
        <taxon>Craniata</taxon>
        <taxon>Vertebrata</taxon>
        <taxon>Euteleostomi</taxon>
        <taxon>Archelosauria</taxon>
        <taxon>Archosauria</taxon>
        <taxon>Dinosauria</taxon>
        <taxon>Saurischia</taxon>
        <taxon>Theropoda</taxon>
        <taxon>Coelurosauria</taxon>
        <taxon>Aves</taxon>
        <taxon>Neognathae</taxon>
        <taxon>Neoaves</taxon>
        <taxon>Telluraves</taxon>
        <taxon>Australaves</taxon>
        <taxon>Passeriformes</taxon>
        <taxon>Sylvioidea</taxon>
        <taxon>Hirundinidae</taxon>
        <taxon>Hirundo</taxon>
    </lineage>
</organism>
<dbReference type="AlphaFoldDB" id="A0A3M0JEI7"/>
<evidence type="ECO:0000313" key="3">
    <source>
        <dbReference type="Proteomes" id="UP000269221"/>
    </source>
</evidence>
<dbReference type="Proteomes" id="UP000269221">
    <property type="component" value="Unassembled WGS sequence"/>
</dbReference>
<accession>A0A3M0JEI7</accession>
<sequence length="125" mass="13912">MLLLSKEKNSNILDGFETGFFDLALHLERLKSSDSRAQCSGELYEPDASEWMELKLSLSLRSSFFCPHPGKERLWGNLIAAFQYLKGADKGAGTRQLMEESGRMGDAGYQQQAANQNASGCNERD</sequence>
<dbReference type="OrthoDB" id="10643315at2759"/>
<evidence type="ECO:0000256" key="1">
    <source>
        <dbReference type="SAM" id="MobiDB-lite"/>
    </source>
</evidence>
<feature type="region of interest" description="Disordered" evidence="1">
    <location>
        <begin position="95"/>
        <end position="125"/>
    </location>
</feature>
<name>A0A3M0JEI7_HIRRU</name>
<gene>
    <name evidence="2" type="ORF">DUI87_24969</name>
</gene>
<keyword evidence="3" id="KW-1185">Reference proteome</keyword>
<dbReference type="EMBL" id="QRBI01000152">
    <property type="protein sequence ID" value="RMB98750.1"/>
    <property type="molecule type" value="Genomic_DNA"/>
</dbReference>
<proteinExistence type="predicted"/>
<comment type="caution">
    <text evidence="2">The sequence shown here is derived from an EMBL/GenBank/DDBJ whole genome shotgun (WGS) entry which is preliminary data.</text>
</comment>
<evidence type="ECO:0000313" key="2">
    <source>
        <dbReference type="EMBL" id="RMB98750.1"/>
    </source>
</evidence>
<protein>
    <submittedName>
        <fullName evidence="2">Uncharacterized protein</fullName>
    </submittedName>
</protein>